<dbReference type="AlphaFoldDB" id="A0A1H5XFL0"/>
<dbReference type="Gene3D" id="3.20.20.80">
    <property type="entry name" value="Glycosidases"/>
    <property type="match status" value="1"/>
</dbReference>
<evidence type="ECO:0000256" key="5">
    <source>
        <dbReference type="ARBA" id="ARBA00017303"/>
    </source>
</evidence>
<dbReference type="InterPro" id="IPR006048">
    <property type="entry name" value="A-amylase/branching_C"/>
</dbReference>
<dbReference type="InterPro" id="IPR017853">
    <property type="entry name" value="GH"/>
</dbReference>
<feature type="signal peptide" evidence="14">
    <location>
        <begin position="1"/>
        <end position="24"/>
    </location>
</feature>
<dbReference type="SUPFAM" id="SSF51011">
    <property type="entry name" value="Glycosyl hydrolase domain"/>
    <property type="match status" value="1"/>
</dbReference>
<dbReference type="InterPro" id="IPR002044">
    <property type="entry name" value="CBM20"/>
</dbReference>
<dbReference type="CDD" id="cd11317">
    <property type="entry name" value="AmyAc_bac_euk_AmyA"/>
    <property type="match status" value="1"/>
</dbReference>
<dbReference type="SUPFAM" id="SSF51445">
    <property type="entry name" value="(Trans)glycosidases"/>
    <property type="match status" value="1"/>
</dbReference>
<dbReference type="Gene3D" id="2.60.40.10">
    <property type="entry name" value="Immunoglobulins"/>
    <property type="match status" value="3"/>
</dbReference>
<dbReference type="PANTHER" id="PTHR43447">
    <property type="entry name" value="ALPHA-AMYLASE"/>
    <property type="match status" value="1"/>
</dbReference>
<comment type="similarity">
    <text evidence="3 11">Belongs to the glycosyl hydrolase 13 family.</text>
</comment>
<name>A0A1H5XFL0_9ACTN</name>
<dbReference type="PRINTS" id="PR00110">
    <property type="entry name" value="ALPHAAMYLASE"/>
</dbReference>
<evidence type="ECO:0000256" key="11">
    <source>
        <dbReference type="RuleBase" id="RU003615"/>
    </source>
</evidence>
<dbReference type="GO" id="GO:0005975">
    <property type="term" value="P:carbohydrate metabolic process"/>
    <property type="evidence" value="ECO:0007669"/>
    <property type="project" value="InterPro"/>
</dbReference>
<keyword evidence="7 12" id="KW-0378">Hydrolase</keyword>
<evidence type="ECO:0000256" key="1">
    <source>
        <dbReference type="ARBA" id="ARBA00000548"/>
    </source>
</evidence>
<proteinExistence type="inferred from homology"/>
<dbReference type="InterPro" id="IPR013780">
    <property type="entry name" value="Glyco_hydro_b"/>
</dbReference>
<dbReference type="SUPFAM" id="SSF49452">
    <property type="entry name" value="Starch-binding domain-like"/>
    <property type="match status" value="3"/>
</dbReference>
<keyword evidence="8" id="KW-0106">Calcium</keyword>
<evidence type="ECO:0000256" key="9">
    <source>
        <dbReference type="ARBA" id="ARBA00023277"/>
    </source>
</evidence>
<feature type="region of interest" description="Disordered" evidence="13">
    <location>
        <begin position="620"/>
        <end position="645"/>
    </location>
</feature>
<evidence type="ECO:0000256" key="8">
    <source>
        <dbReference type="ARBA" id="ARBA00022837"/>
    </source>
</evidence>
<dbReference type="InterPro" id="IPR031319">
    <property type="entry name" value="A-amylase_C"/>
</dbReference>
<dbReference type="InterPro" id="IPR013783">
    <property type="entry name" value="Ig-like_fold"/>
</dbReference>
<dbReference type="InterPro" id="IPR013784">
    <property type="entry name" value="Carb-bd-like_fold"/>
</dbReference>
<dbReference type="SMART" id="SM01065">
    <property type="entry name" value="CBM_2"/>
    <property type="match status" value="3"/>
</dbReference>
<accession>A0A1H5XFL0</accession>
<evidence type="ECO:0000256" key="7">
    <source>
        <dbReference type="ARBA" id="ARBA00022801"/>
    </source>
</evidence>
<keyword evidence="17" id="KW-1185">Reference proteome</keyword>
<dbReference type="PROSITE" id="PS51166">
    <property type="entry name" value="CBM20"/>
    <property type="match status" value="3"/>
</dbReference>
<feature type="compositionally biased region" description="Polar residues" evidence="13">
    <location>
        <begin position="625"/>
        <end position="639"/>
    </location>
</feature>
<reference evidence="17" key="1">
    <citation type="submission" date="2016-10" db="EMBL/GenBank/DDBJ databases">
        <authorList>
            <person name="Varghese N."/>
            <person name="Submissions S."/>
        </authorList>
    </citation>
    <scope>NUCLEOTIDE SEQUENCE [LARGE SCALE GENOMIC DNA]</scope>
    <source>
        <strain evidence="17">DSM 43163</strain>
    </source>
</reference>
<evidence type="ECO:0000256" key="4">
    <source>
        <dbReference type="ARBA" id="ARBA00012595"/>
    </source>
</evidence>
<feature type="domain" description="CBM20" evidence="15">
    <location>
        <begin position="645"/>
        <end position="748"/>
    </location>
</feature>
<feature type="domain" description="CBM20" evidence="15">
    <location>
        <begin position="542"/>
        <end position="643"/>
    </location>
</feature>
<evidence type="ECO:0000256" key="12">
    <source>
        <dbReference type="RuleBase" id="RU361134"/>
    </source>
</evidence>
<keyword evidence="10 12" id="KW-0326">Glycosidase</keyword>
<dbReference type="Pfam" id="PF02806">
    <property type="entry name" value="Alpha-amylase_C"/>
    <property type="match status" value="1"/>
</dbReference>
<evidence type="ECO:0000256" key="6">
    <source>
        <dbReference type="ARBA" id="ARBA00022723"/>
    </source>
</evidence>
<dbReference type="GO" id="GO:0046872">
    <property type="term" value="F:metal ion binding"/>
    <property type="evidence" value="ECO:0007669"/>
    <property type="project" value="UniProtKB-KW"/>
</dbReference>
<keyword evidence="9 12" id="KW-0119">Carbohydrate metabolism</keyword>
<evidence type="ECO:0000313" key="17">
    <source>
        <dbReference type="Proteomes" id="UP000236723"/>
    </source>
</evidence>
<keyword evidence="6" id="KW-0479">Metal-binding</keyword>
<organism evidence="16 17">
    <name type="scientific">Thermomonospora echinospora</name>
    <dbReference type="NCBI Taxonomy" id="1992"/>
    <lineage>
        <taxon>Bacteria</taxon>
        <taxon>Bacillati</taxon>
        <taxon>Actinomycetota</taxon>
        <taxon>Actinomycetes</taxon>
        <taxon>Streptosporangiales</taxon>
        <taxon>Thermomonosporaceae</taxon>
        <taxon>Thermomonospora</taxon>
    </lineage>
</organism>
<dbReference type="GO" id="GO:2001070">
    <property type="term" value="F:starch binding"/>
    <property type="evidence" value="ECO:0007669"/>
    <property type="project" value="InterPro"/>
</dbReference>
<dbReference type="Proteomes" id="UP000236723">
    <property type="component" value="Unassembled WGS sequence"/>
</dbReference>
<dbReference type="GO" id="GO:0004556">
    <property type="term" value="F:alpha-amylase activity"/>
    <property type="evidence" value="ECO:0007669"/>
    <property type="project" value="UniProtKB-UniRule"/>
</dbReference>
<dbReference type="Gene3D" id="2.60.40.1180">
    <property type="entry name" value="Golgi alpha-mannosidase II"/>
    <property type="match status" value="1"/>
</dbReference>
<keyword evidence="14" id="KW-0732">Signal</keyword>
<evidence type="ECO:0000256" key="14">
    <source>
        <dbReference type="SAM" id="SignalP"/>
    </source>
</evidence>
<evidence type="ECO:0000259" key="15">
    <source>
        <dbReference type="PROSITE" id="PS51166"/>
    </source>
</evidence>
<evidence type="ECO:0000256" key="3">
    <source>
        <dbReference type="ARBA" id="ARBA00008061"/>
    </source>
</evidence>
<gene>
    <name evidence="16" type="ORF">SAMN04489712_103231</name>
</gene>
<evidence type="ECO:0000256" key="2">
    <source>
        <dbReference type="ARBA" id="ARBA00001913"/>
    </source>
</evidence>
<dbReference type="EC" id="3.2.1.1" evidence="4 12"/>
<feature type="domain" description="CBM20" evidence="15">
    <location>
        <begin position="747"/>
        <end position="853"/>
    </location>
</feature>
<dbReference type="SMART" id="SM00632">
    <property type="entry name" value="Aamy_C"/>
    <property type="match status" value="1"/>
</dbReference>
<dbReference type="RefSeq" id="WP_200827143.1">
    <property type="nucleotide sequence ID" value="NZ_FNVO01000003.1"/>
</dbReference>
<dbReference type="InterPro" id="IPR006047">
    <property type="entry name" value="GH13_cat_dom"/>
</dbReference>
<evidence type="ECO:0000256" key="13">
    <source>
        <dbReference type="SAM" id="MobiDB-lite"/>
    </source>
</evidence>
<dbReference type="EMBL" id="FNVO01000003">
    <property type="protein sequence ID" value="SEG10489.1"/>
    <property type="molecule type" value="Genomic_DNA"/>
</dbReference>
<comment type="catalytic activity">
    <reaction evidence="1 12">
        <text>Endohydrolysis of (1-&gt;4)-alpha-D-glucosidic linkages in polysaccharides containing three or more (1-&gt;4)-alpha-linked D-glucose units.</text>
        <dbReference type="EC" id="3.2.1.1"/>
    </reaction>
</comment>
<protein>
    <recommendedName>
        <fullName evidence="5 12">Alpha-amylase</fullName>
        <ecNumber evidence="4 12">3.2.1.1</ecNumber>
    </recommendedName>
</protein>
<dbReference type="Pfam" id="PF00686">
    <property type="entry name" value="CBM_20"/>
    <property type="match status" value="3"/>
</dbReference>
<feature type="chain" id="PRO_5039553153" description="Alpha-amylase" evidence="14">
    <location>
        <begin position="25"/>
        <end position="853"/>
    </location>
</feature>
<sequence length="853" mass="92358">MLAALATFAAVVVVTLGVSPGPLAAPPASAEPAGDRKAMVQLFQWPWKSVAAECENVLGPKGFGGVQISPPHEHVVLPNAGQGGYPWWQDYQPVSYPNPNNNGDFSKLKTRRGDLNDFKDMISRCHAQGVKIYADALINHTTGANGGIGSAGTTFPDKYTYPGTFSPQDFHDCKRDIKNYQDRWEVQNCELAALADLKTESSYVRTRIAKYLKDLASLGVDGFRLDAAKHIPAGDLLAIVNEMRSQISNDPGFPANGVRNPYVYQEVLFGAGEPIHPNEYQGSGDLKEVQFGDHISQKFWNASTRDDGIHGLHAYPNGWGDRMQPGSKAIVMIDNHDSQRDALSQANGGYDRKILTYKDGARYKLANVFMMGWDYGTPLLMSSFAFTTRDTSPPRTSDGTTKQVDCGTGEWVCEHRWSEMADMVGFRNAVAGTTVSKTLPQDERDWYSDYTDGTAGGKVAFSRGNKGYVVINRDQGSGWNRTYKTRLPAGTYCNVINGNYNAQTRTCGNANNIIQVQADGTFQANVPSMSALAIHVGALHSPGQAEPVDTTFNLTGNVPAGETAYVVGNVPQLGGDNESNAIALTASGGTRSAVVQDLPPNTSVTYRYFTKKADGTVTRDPYGSRTFQTPNGGTATRSDTWGDAPNPVEDVKVNFTVTASTVSGQDVYVVGNTAELGNWNPANAVKLNTDQSTYPTWRGSVTLKPNTAVAYKYIKKNGGQVVWEEGADRTFTTPANGELPRNDGSFRGDSPSTGVTGKYNLQAHTVVGQDVYVVGNIPELGNWNPAHAVKLNTDAGTYPHWSGSAALPANTPIAYKYIIKKDNDPVIWEQGGNRTATTTGSGEHVFNDGWFRR</sequence>
<dbReference type="SMART" id="SM00642">
    <property type="entry name" value="Aamy"/>
    <property type="match status" value="1"/>
</dbReference>
<evidence type="ECO:0000256" key="10">
    <source>
        <dbReference type="ARBA" id="ARBA00023295"/>
    </source>
</evidence>
<dbReference type="InterPro" id="IPR006046">
    <property type="entry name" value="Alpha_amylase"/>
</dbReference>
<evidence type="ECO:0000313" key="16">
    <source>
        <dbReference type="EMBL" id="SEG10489.1"/>
    </source>
</evidence>
<comment type="cofactor">
    <cofactor evidence="2">
        <name>Ca(2+)</name>
        <dbReference type="ChEBI" id="CHEBI:29108"/>
    </cofactor>
</comment>
<feature type="region of interest" description="Disordered" evidence="13">
    <location>
        <begin position="732"/>
        <end position="751"/>
    </location>
</feature>
<dbReference type="Pfam" id="PF00128">
    <property type="entry name" value="Alpha-amylase"/>
    <property type="match status" value="1"/>
</dbReference>